<dbReference type="GO" id="GO:0009636">
    <property type="term" value="P:response to toxic substance"/>
    <property type="evidence" value="ECO:0007669"/>
    <property type="project" value="InterPro"/>
</dbReference>
<evidence type="ECO:0000256" key="3">
    <source>
        <dbReference type="ARBA" id="ARBA00022729"/>
    </source>
</evidence>
<name>A0AA96G7I7_9BACT</name>
<reference evidence="7 8" key="1">
    <citation type="submission" date="2023-01" db="EMBL/GenBank/DDBJ databases">
        <title>Cultivation and genomic characterization of new, ubiquitous marine nitrite-oxidizing bacteria from the Nitrospirales.</title>
        <authorList>
            <person name="Mueller A.J."/>
            <person name="Daebeler A."/>
            <person name="Herbold C.W."/>
            <person name="Kirkegaard R.H."/>
            <person name="Daims H."/>
        </authorList>
    </citation>
    <scope>NUCLEOTIDE SEQUENCE [LARGE SCALE GENOMIC DNA]</scope>
    <source>
        <strain evidence="7 8">VA</strain>
    </source>
</reference>
<evidence type="ECO:0000256" key="6">
    <source>
        <dbReference type="ARBA" id="ARBA00023288"/>
    </source>
</evidence>
<sequence length="43" mass="4608">MKINHYVWGVFLIALLAITGCNTMEGAGEDVQKAGKTIEKAAD</sequence>
<keyword evidence="8" id="KW-1185">Reference proteome</keyword>
<evidence type="ECO:0000313" key="7">
    <source>
        <dbReference type="EMBL" id="WNM56573.1"/>
    </source>
</evidence>
<evidence type="ECO:0000256" key="5">
    <source>
        <dbReference type="ARBA" id="ARBA00023139"/>
    </source>
</evidence>
<dbReference type="Pfam" id="PF08085">
    <property type="entry name" value="Entericidin"/>
    <property type="match status" value="1"/>
</dbReference>
<comment type="similarity">
    <text evidence="1">Belongs to the EcnA/EcnB lipoprotein family.</text>
</comment>
<dbReference type="AlphaFoldDB" id="A0AA96G7I7"/>
<keyword evidence="5" id="KW-0564">Palmitate</keyword>
<protein>
    <submittedName>
        <fullName evidence="7">Entericidin A/B family lipoprotein</fullName>
    </submittedName>
</protein>
<accession>A0AA96G7I7</accession>
<organism evidence="7 8">
    <name type="scientific">Candidatus Nitrospira allomarina</name>
    <dbReference type="NCBI Taxonomy" id="3020900"/>
    <lineage>
        <taxon>Bacteria</taxon>
        <taxon>Pseudomonadati</taxon>
        <taxon>Nitrospirota</taxon>
        <taxon>Nitrospiria</taxon>
        <taxon>Nitrospirales</taxon>
        <taxon>Nitrospiraceae</taxon>
        <taxon>Nitrospira</taxon>
    </lineage>
</organism>
<evidence type="ECO:0000313" key="8">
    <source>
        <dbReference type="Proteomes" id="UP001302719"/>
    </source>
</evidence>
<dbReference type="GO" id="GO:0016020">
    <property type="term" value="C:membrane"/>
    <property type="evidence" value="ECO:0007669"/>
    <property type="project" value="InterPro"/>
</dbReference>
<dbReference type="RefSeq" id="WP_312640170.1">
    <property type="nucleotide sequence ID" value="NZ_CP116967.1"/>
</dbReference>
<evidence type="ECO:0000256" key="4">
    <source>
        <dbReference type="ARBA" id="ARBA00023136"/>
    </source>
</evidence>
<proteinExistence type="inferred from homology"/>
<evidence type="ECO:0000256" key="2">
    <source>
        <dbReference type="ARBA" id="ARBA00022475"/>
    </source>
</evidence>
<dbReference type="PROSITE" id="PS51257">
    <property type="entry name" value="PROKAR_LIPOPROTEIN"/>
    <property type="match status" value="1"/>
</dbReference>
<keyword evidence="6 7" id="KW-0449">Lipoprotein</keyword>
<keyword evidence="2" id="KW-1003">Cell membrane</keyword>
<dbReference type="InterPro" id="IPR012556">
    <property type="entry name" value="Entericidin"/>
</dbReference>
<evidence type="ECO:0000256" key="1">
    <source>
        <dbReference type="ARBA" id="ARBA00010296"/>
    </source>
</evidence>
<keyword evidence="3" id="KW-0732">Signal</keyword>
<keyword evidence="4" id="KW-0472">Membrane</keyword>
<dbReference type="EMBL" id="CP116967">
    <property type="protein sequence ID" value="WNM56573.1"/>
    <property type="molecule type" value="Genomic_DNA"/>
</dbReference>
<gene>
    <name evidence="7" type="ORF">PP769_11340</name>
</gene>
<dbReference type="Proteomes" id="UP001302719">
    <property type="component" value="Chromosome"/>
</dbReference>
<dbReference type="KEGG" id="nall:PP769_11340"/>